<accession>A0A6F9DKI4</accession>
<dbReference type="EMBL" id="LR787624">
    <property type="protein sequence ID" value="CAB3263486.1"/>
    <property type="molecule type" value="mRNA"/>
</dbReference>
<dbReference type="PANTHER" id="PTHR45842:SF12">
    <property type="entry name" value="KEKKON 5, ISOFORM A"/>
    <property type="match status" value="1"/>
</dbReference>
<keyword evidence="3" id="KW-0964">Secreted</keyword>
<dbReference type="SMART" id="SM00369">
    <property type="entry name" value="LRR_TYP"/>
    <property type="match status" value="12"/>
</dbReference>
<evidence type="ECO:0000256" key="10">
    <source>
        <dbReference type="SAM" id="MobiDB-lite"/>
    </source>
</evidence>
<feature type="compositionally biased region" description="Basic and acidic residues" evidence="10">
    <location>
        <begin position="973"/>
        <end position="990"/>
    </location>
</feature>
<keyword evidence="6" id="KW-0677">Repeat</keyword>
<dbReference type="SMART" id="SM00409">
    <property type="entry name" value="IG"/>
    <property type="match status" value="3"/>
</dbReference>
<feature type="compositionally biased region" description="Polar residues" evidence="10">
    <location>
        <begin position="1225"/>
        <end position="1234"/>
    </location>
</feature>
<dbReference type="SUPFAM" id="SSF52058">
    <property type="entry name" value="L domain-like"/>
    <property type="match status" value="2"/>
</dbReference>
<dbReference type="Gene3D" id="3.80.10.10">
    <property type="entry name" value="Ribonuclease Inhibitor"/>
    <property type="match status" value="4"/>
</dbReference>
<keyword evidence="4" id="KW-0433">Leucine-rich repeat</keyword>
<dbReference type="InterPro" id="IPR032675">
    <property type="entry name" value="LRR_dom_sf"/>
</dbReference>
<dbReference type="InterPro" id="IPR036179">
    <property type="entry name" value="Ig-like_dom_sf"/>
</dbReference>
<dbReference type="PANTHER" id="PTHR45842">
    <property type="entry name" value="SYNAPTIC ADHESION-LIKE MOLECULE SALM"/>
    <property type="match status" value="1"/>
</dbReference>
<feature type="domain" description="Ig-like" evidence="12">
    <location>
        <begin position="671"/>
        <end position="827"/>
    </location>
</feature>
<dbReference type="AlphaFoldDB" id="A0A6F9DKI4"/>
<evidence type="ECO:0000256" key="11">
    <source>
        <dbReference type="SAM" id="Phobius"/>
    </source>
</evidence>
<dbReference type="GO" id="GO:0007399">
    <property type="term" value="P:nervous system development"/>
    <property type="evidence" value="ECO:0007669"/>
    <property type="project" value="UniProtKB-ARBA"/>
</dbReference>
<feature type="compositionally biased region" description="Acidic residues" evidence="10">
    <location>
        <begin position="723"/>
        <end position="741"/>
    </location>
</feature>
<evidence type="ECO:0000256" key="1">
    <source>
        <dbReference type="ARBA" id="ARBA00004613"/>
    </source>
</evidence>
<feature type="region of interest" description="Disordered" evidence="10">
    <location>
        <begin position="1087"/>
        <end position="1234"/>
    </location>
</feature>
<feature type="compositionally biased region" description="Basic residues" evidence="10">
    <location>
        <begin position="1118"/>
        <end position="1132"/>
    </location>
</feature>
<evidence type="ECO:0000313" key="13">
    <source>
        <dbReference type="EMBL" id="CAB3263486.1"/>
    </source>
</evidence>
<comment type="subcellular location">
    <subcellularLocation>
        <location evidence="1">Secreted</location>
    </subcellularLocation>
</comment>
<organism evidence="13">
    <name type="scientific">Phallusia mammillata</name>
    <dbReference type="NCBI Taxonomy" id="59560"/>
    <lineage>
        <taxon>Eukaryota</taxon>
        <taxon>Metazoa</taxon>
        <taxon>Chordata</taxon>
        <taxon>Tunicata</taxon>
        <taxon>Ascidiacea</taxon>
        <taxon>Phlebobranchia</taxon>
        <taxon>Ascidiidae</taxon>
        <taxon>Phallusia</taxon>
    </lineage>
</organism>
<evidence type="ECO:0000256" key="8">
    <source>
        <dbReference type="ARBA" id="ARBA00023180"/>
    </source>
</evidence>
<feature type="transmembrane region" description="Helical" evidence="11">
    <location>
        <begin position="935"/>
        <end position="957"/>
    </location>
</feature>
<dbReference type="InterPro" id="IPR013783">
    <property type="entry name" value="Ig-like_fold"/>
</dbReference>
<keyword evidence="8" id="KW-0325">Glycoprotein</keyword>
<dbReference type="InterPro" id="IPR003598">
    <property type="entry name" value="Ig_sub2"/>
</dbReference>
<dbReference type="Pfam" id="PF13855">
    <property type="entry name" value="LRR_8"/>
    <property type="match status" value="4"/>
</dbReference>
<evidence type="ECO:0000256" key="6">
    <source>
        <dbReference type="ARBA" id="ARBA00022737"/>
    </source>
</evidence>
<dbReference type="Pfam" id="PF07679">
    <property type="entry name" value="I-set"/>
    <property type="match status" value="3"/>
</dbReference>
<evidence type="ECO:0000259" key="12">
    <source>
        <dbReference type="PROSITE" id="PS50835"/>
    </source>
</evidence>
<protein>
    <submittedName>
        <fullName evidence="13">Leucine-rich repeats and immunoglobulin-like domains protein 3</fullName>
    </submittedName>
</protein>
<dbReference type="SMART" id="SM00365">
    <property type="entry name" value="LRR_SD22"/>
    <property type="match status" value="7"/>
</dbReference>
<feature type="region of interest" description="Disordered" evidence="10">
    <location>
        <begin position="723"/>
        <end position="792"/>
    </location>
</feature>
<sequence length="1234" mass="138174">MKSMYFPRKWFWLSNLPLDRRKSRNEAKRNYRFVDIFLIILFLSSWIICTACAQQPPDCPSQCTCVYSKKLVNCSNRSLKQIPHPIPSWVSILTFRNNKLTENEVKGQLFNNLPHLQELIFSDNRLSRVNLSIRNAPKLRILRFDHCSLSDLPVVSSGTAQNIYTLSLSHNSINDIGKGLQSWTSLHLLDLSFNRLRHLRNNTFINQKNLTELYLHRNKIKVVEPCAFNGLNHTLETLSLSRNRIRLLRGLSSSSIRESCIGFLSNLRYLDLSRNHIAQVDGLTFNGMCRLNTLLLNYNSITTLKDGSFYSLKALERLNLDHNLVSSVSMWLFDLEKLHSLSLHNNNVSEIVQDSWKFSKEIKQLNLSSNKLSLISNGLFRQLRKLEKLDLSNNVIEVMENNAFAGLEKLKTLILARNRISSSVEDIDGAFHGLSALQVLNLNDNKIRSLSADVLRGAENIHTLDLRRNNVTSVQNNTFVDVTNLSSLKMDSASFLCDCQLSWFANWLHEDGNGTFNGETICFHPPSLKGQSVMKVNASLFECGEHPIPALERQPTEQSAHKDENVTLECSAIATLTGGHSEADMSTVDMSVVWRKGSSDDPTSPNEVIKSSKSVRIRNQQRREGGHIFFTSVLLLHKVGYEDERVYSCVISNGFGHATSTPARLEVYALPHITRKPEHQVIKEGSEVIFNCRAVGHPLPEIAWEKDGGMDFPAAVEYRLEHDENEAQGSEYEDGEEDDDIDNKGGLRNVKSSSSDARVSELLHSRARGGGLAADGEKAREKKRQSPANDASRVPLHITKVKPSDAGEYTCIATSDVGKRTASATLTVLYAPVIEPMKKETQATYNSHVVFQCTAHGYPQPDITWYKDGGILNITERHFFAGDNQLLVISGAVESDKGHYECAVSNYLGTMKSETELKLVKRLDDGWDIMGPNGIIIISVFACVIVTSLVWLIVLCYTRKNPEGAPSTQTDLTDCHPGDSSSHDSLDRPNRLPPVCSNLPRQDMGGRYIDPPDILPQSSACRPQFHPSLYHSNPRMRADDFPVHSAVNCYQRQSSSRTDACDSIICGRDSLPRPPLRALSTSHMHRLQVESHAAKPPPFSSTQCIATRSSRAQSEPRRPRHPHPKRRRKRRRQYEAGEQAENGSARTFSSSSDSDTGDERNSLMGGRTRGLPNPSVWQKRTRVPSRPRTPSAAETESLLRVSTHGRHTSLQSTVSGERPPVIEATNPSNATGVQ</sequence>
<feature type="domain" description="Ig-like" evidence="12">
    <location>
        <begin position="549"/>
        <end position="666"/>
    </location>
</feature>
<reference evidence="13" key="1">
    <citation type="submission" date="2020-04" db="EMBL/GenBank/DDBJ databases">
        <authorList>
            <person name="Neveu A P."/>
        </authorList>
    </citation>
    <scope>NUCLEOTIDE SEQUENCE</scope>
    <source>
        <tissue evidence="13">Whole embryo</tissue>
    </source>
</reference>
<dbReference type="SMART" id="SM00408">
    <property type="entry name" value="IGc2"/>
    <property type="match status" value="3"/>
</dbReference>
<keyword evidence="2" id="KW-0217">Developmental protein</keyword>
<dbReference type="SMART" id="SM00013">
    <property type="entry name" value="LRRNT"/>
    <property type="match status" value="1"/>
</dbReference>
<dbReference type="GO" id="GO:0005576">
    <property type="term" value="C:extracellular region"/>
    <property type="evidence" value="ECO:0007669"/>
    <property type="project" value="UniProtKB-SubCell"/>
</dbReference>
<feature type="compositionally biased region" description="Polar residues" evidence="10">
    <location>
        <begin position="1100"/>
        <end position="1113"/>
    </location>
</feature>
<evidence type="ECO:0000256" key="4">
    <source>
        <dbReference type="ARBA" id="ARBA00022614"/>
    </source>
</evidence>
<keyword evidence="11" id="KW-1133">Transmembrane helix</keyword>
<dbReference type="Gene3D" id="2.60.40.10">
    <property type="entry name" value="Immunoglobulins"/>
    <property type="match status" value="3"/>
</dbReference>
<keyword evidence="5" id="KW-0732">Signal</keyword>
<keyword evidence="7" id="KW-1015">Disulfide bond</keyword>
<dbReference type="InterPro" id="IPR000483">
    <property type="entry name" value="Cys-rich_flank_reg_C"/>
</dbReference>
<gene>
    <name evidence="13" type="primary">Lrig3</name>
</gene>
<keyword evidence="9" id="KW-0393">Immunoglobulin domain</keyword>
<evidence type="ECO:0000256" key="7">
    <source>
        <dbReference type="ARBA" id="ARBA00023157"/>
    </source>
</evidence>
<evidence type="ECO:0000256" key="3">
    <source>
        <dbReference type="ARBA" id="ARBA00022525"/>
    </source>
</evidence>
<evidence type="ECO:0000256" key="9">
    <source>
        <dbReference type="ARBA" id="ARBA00023319"/>
    </source>
</evidence>
<name>A0A6F9DKI4_9ASCI</name>
<feature type="region of interest" description="Disordered" evidence="10">
    <location>
        <begin position="964"/>
        <end position="997"/>
    </location>
</feature>
<dbReference type="InterPro" id="IPR003591">
    <property type="entry name" value="Leu-rich_rpt_typical-subtyp"/>
</dbReference>
<feature type="domain" description="Ig-like" evidence="12">
    <location>
        <begin position="832"/>
        <end position="918"/>
    </location>
</feature>
<keyword evidence="11" id="KW-0812">Transmembrane</keyword>
<keyword evidence="11" id="KW-0472">Membrane</keyword>
<dbReference type="SMART" id="SM00082">
    <property type="entry name" value="LRRCT"/>
    <property type="match status" value="1"/>
</dbReference>
<dbReference type="FunFam" id="3.80.10.10:FF:000002">
    <property type="entry name" value="Slit guidance ligand 2"/>
    <property type="match status" value="1"/>
</dbReference>
<dbReference type="InterPro" id="IPR003599">
    <property type="entry name" value="Ig_sub"/>
</dbReference>
<evidence type="ECO:0000256" key="5">
    <source>
        <dbReference type="ARBA" id="ARBA00022729"/>
    </source>
</evidence>
<dbReference type="PROSITE" id="PS50835">
    <property type="entry name" value="IG_LIKE"/>
    <property type="match status" value="3"/>
</dbReference>
<dbReference type="InterPro" id="IPR050467">
    <property type="entry name" value="LRFN"/>
</dbReference>
<dbReference type="InterPro" id="IPR007110">
    <property type="entry name" value="Ig-like_dom"/>
</dbReference>
<dbReference type="InterPro" id="IPR001611">
    <property type="entry name" value="Leu-rich_rpt"/>
</dbReference>
<dbReference type="InterPro" id="IPR013098">
    <property type="entry name" value="Ig_I-set"/>
</dbReference>
<dbReference type="InterPro" id="IPR000372">
    <property type="entry name" value="LRRNT"/>
</dbReference>
<dbReference type="FunFam" id="2.60.40.10:FF:000032">
    <property type="entry name" value="palladin isoform X1"/>
    <property type="match status" value="1"/>
</dbReference>
<dbReference type="SUPFAM" id="SSF48726">
    <property type="entry name" value="Immunoglobulin"/>
    <property type="match status" value="3"/>
</dbReference>
<proteinExistence type="evidence at transcript level"/>
<evidence type="ECO:0000256" key="2">
    <source>
        <dbReference type="ARBA" id="ARBA00022473"/>
    </source>
</evidence>
<dbReference type="PROSITE" id="PS51450">
    <property type="entry name" value="LRR"/>
    <property type="match status" value="4"/>
</dbReference>